<evidence type="ECO:0000313" key="6">
    <source>
        <dbReference type="EMBL" id="TQI94221.1"/>
    </source>
</evidence>
<gene>
    <name evidence="6" type="ORF">FB471_6379</name>
</gene>
<dbReference type="Pfam" id="PF00440">
    <property type="entry name" value="TetR_N"/>
    <property type="match status" value="1"/>
</dbReference>
<dbReference type="InterPro" id="IPR009057">
    <property type="entry name" value="Homeodomain-like_sf"/>
</dbReference>
<evidence type="ECO:0000259" key="5">
    <source>
        <dbReference type="PROSITE" id="PS50977"/>
    </source>
</evidence>
<keyword evidence="7" id="KW-1185">Reference proteome</keyword>
<dbReference type="PROSITE" id="PS50977">
    <property type="entry name" value="HTH_TETR_2"/>
    <property type="match status" value="1"/>
</dbReference>
<feature type="domain" description="HTH tetR-type" evidence="5">
    <location>
        <begin position="13"/>
        <end position="73"/>
    </location>
</feature>
<evidence type="ECO:0000256" key="3">
    <source>
        <dbReference type="ARBA" id="ARBA00023163"/>
    </source>
</evidence>
<dbReference type="OrthoDB" id="3296001at2"/>
<dbReference type="EMBL" id="VFML01000002">
    <property type="protein sequence ID" value="TQI94221.1"/>
    <property type="molecule type" value="Genomic_DNA"/>
</dbReference>
<name>A0A542CTS3_AMYCI</name>
<protein>
    <submittedName>
        <fullName evidence="6">TetR family transcriptional regulator</fullName>
    </submittedName>
</protein>
<sequence>MVETVGLRERKKQRTRQALVEAAMRLFQEKGYERTTVAEIADAAGVSTKTLFNYFPGKEELIFGHRRERVDSLRDRIAARGEGEQPADLLTRVVEELLTSIMATGDEPGFELNLEQARLIMAVPELRARSLQLLVDAQQRLAAALHAAYPDRYDPITAAATIGVLVGAMHAAMTASLARADSLEQTMLATRRAVEIARAGIGAN</sequence>
<dbReference type="SUPFAM" id="SSF46689">
    <property type="entry name" value="Homeodomain-like"/>
    <property type="match status" value="1"/>
</dbReference>
<accession>A0A542CTS3</accession>
<reference evidence="6 7" key="1">
    <citation type="submission" date="2019-06" db="EMBL/GenBank/DDBJ databases">
        <title>Sequencing the genomes of 1000 actinobacteria strains.</title>
        <authorList>
            <person name="Klenk H.-P."/>
        </authorList>
    </citation>
    <scope>NUCLEOTIDE SEQUENCE [LARGE SCALE GENOMIC DNA]</scope>
    <source>
        <strain evidence="6 7">DSM 45679</strain>
    </source>
</reference>
<dbReference type="GO" id="GO:0003700">
    <property type="term" value="F:DNA-binding transcription factor activity"/>
    <property type="evidence" value="ECO:0007669"/>
    <property type="project" value="TreeGrafter"/>
</dbReference>
<dbReference type="GO" id="GO:0000976">
    <property type="term" value="F:transcription cis-regulatory region binding"/>
    <property type="evidence" value="ECO:0007669"/>
    <property type="project" value="TreeGrafter"/>
</dbReference>
<comment type="caution">
    <text evidence="6">The sequence shown here is derived from an EMBL/GenBank/DDBJ whole genome shotgun (WGS) entry which is preliminary data.</text>
</comment>
<dbReference type="Proteomes" id="UP000320876">
    <property type="component" value="Unassembled WGS sequence"/>
</dbReference>
<dbReference type="PANTHER" id="PTHR30055:SF234">
    <property type="entry name" value="HTH-TYPE TRANSCRIPTIONAL REGULATOR BETI"/>
    <property type="match status" value="1"/>
</dbReference>
<keyword evidence="2 4" id="KW-0238">DNA-binding</keyword>
<dbReference type="RefSeq" id="WP_142003475.1">
    <property type="nucleotide sequence ID" value="NZ_VFML01000002.1"/>
</dbReference>
<keyword evidence="1" id="KW-0805">Transcription regulation</keyword>
<proteinExistence type="predicted"/>
<dbReference type="Gene3D" id="1.10.10.60">
    <property type="entry name" value="Homeodomain-like"/>
    <property type="match status" value="1"/>
</dbReference>
<dbReference type="InterPro" id="IPR001647">
    <property type="entry name" value="HTH_TetR"/>
</dbReference>
<dbReference type="PANTHER" id="PTHR30055">
    <property type="entry name" value="HTH-TYPE TRANSCRIPTIONAL REGULATOR RUTR"/>
    <property type="match status" value="1"/>
</dbReference>
<feature type="DNA-binding region" description="H-T-H motif" evidence="4">
    <location>
        <begin position="36"/>
        <end position="55"/>
    </location>
</feature>
<evidence type="ECO:0000313" key="7">
    <source>
        <dbReference type="Proteomes" id="UP000320876"/>
    </source>
</evidence>
<dbReference type="AlphaFoldDB" id="A0A542CTS3"/>
<dbReference type="PRINTS" id="PR00455">
    <property type="entry name" value="HTHTETR"/>
</dbReference>
<evidence type="ECO:0000256" key="1">
    <source>
        <dbReference type="ARBA" id="ARBA00023015"/>
    </source>
</evidence>
<keyword evidence="3" id="KW-0804">Transcription</keyword>
<evidence type="ECO:0000256" key="4">
    <source>
        <dbReference type="PROSITE-ProRule" id="PRU00335"/>
    </source>
</evidence>
<dbReference type="Gene3D" id="1.10.357.10">
    <property type="entry name" value="Tetracycline Repressor, domain 2"/>
    <property type="match status" value="1"/>
</dbReference>
<dbReference type="InterPro" id="IPR050109">
    <property type="entry name" value="HTH-type_TetR-like_transc_reg"/>
</dbReference>
<organism evidence="6 7">
    <name type="scientific">Amycolatopsis cihanbeyliensis</name>
    <dbReference type="NCBI Taxonomy" id="1128664"/>
    <lineage>
        <taxon>Bacteria</taxon>
        <taxon>Bacillati</taxon>
        <taxon>Actinomycetota</taxon>
        <taxon>Actinomycetes</taxon>
        <taxon>Pseudonocardiales</taxon>
        <taxon>Pseudonocardiaceae</taxon>
        <taxon>Amycolatopsis</taxon>
    </lineage>
</organism>
<evidence type="ECO:0000256" key="2">
    <source>
        <dbReference type="ARBA" id="ARBA00023125"/>
    </source>
</evidence>